<proteinExistence type="predicted"/>
<gene>
    <name evidence="1" type="ORF">HMPREF1143_1989</name>
</gene>
<dbReference type="Proteomes" id="UP000005244">
    <property type="component" value="Unassembled WGS sequence"/>
</dbReference>
<dbReference type="RefSeq" id="WP_009531420.1">
    <property type="nucleotide sequence ID" value="NZ_ALNK01000028.1"/>
</dbReference>
<dbReference type="AlphaFoldDB" id="J5UB62"/>
<accession>J5UB62</accession>
<comment type="caution">
    <text evidence="1">The sequence shown here is derived from an EMBL/GenBank/DDBJ whole genome shotgun (WGS) entry which is preliminary data.</text>
</comment>
<organism evidence="1 2">
    <name type="scientific">Peptoanaerobacter stomatis</name>
    <dbReference type="NCBI Taxonomy" id="796937"/>
    <lineage>
        <taxon>Bacteria</taxon>
        <taxon>Bacillati</taxon>
        <taxon>Bacillota</taxon>
        <taxon>Clostridia</taxon>
        <taxon>Peptostreptococcales</taxon>
        <taxon>Filifactoraceae</taxon>
        <taxon>Peptoanaerobacter</taxon>
    </lineage>
</organism>
<reference evidence="1 2" key="1">
    <citation type="submission" date="2012-07" db="EMBL/GenBank/DDBJ databases">
        <authorList>
            <person name="Durkin A.S."/>
            <person name="McCorrison J."/>
            <person name="Torralba M."/>
            <person name="Gillis M."/>
            <person name="Methe B."/>
            <person name="Sutton G."/>
            <person name="Nelson K.E."/>
        </authorList>
    </citation>
    <scope>NUCLEOTIDE SEQUENCE [LARGE SCALE GENOMIC DNA]</scope>
    <source>
        <strain evidence="1 2">OBRC8</strain>
    </source>
</reference>
<evidence type="ECO:0000313" key="1">
    <source>
        <dbReference type="EMBL" id="EJU21179.1"/>
    </source>
</evidence>
<dbReference type="InterPro" id="IPR021874">
    <property type="entry name" value="Phage_Mu_Gp27"/>
</dbReference>
<dbReference type="EMBL" id="ALNK01000028">
    <property type="protein sequence ID" value="EJU21179.1"/>
    <property type="molecule type" value="Genomic_DNA"/>
</dbReference>
<protein>
    <submittedName>
        <fullName evidence="1">PF11985 family protein</fullName>
    </submittedName>
</protein>
<evidence type="ECO:0000313" key="2">
    <source>
        <dbReference type="Proteomes" id="UP000005244"/>
    </source>
</evidence>
<keyword evidence="2" id="KW-1185">Reference proteome</keyword>
<name>J5UB62_9FIRM</name>
<dbReference type="Pfam" id="PF11985">
    <property type="entry name" value="Phage_Mu_Gp27"/>
    <property type="match status" value="1"/>
</dbReference>
<sequence length="184" mass="21395">MANRKHSKIDGFPTSLKDEIEFMMQSDYTYQEIVEYIKQNGYDVSLTSVYRYANNLNTSLKQLKMVQENFKAINEELRRYPDMDTGEGIIRLLSHQILERVQNMESEDLQNVDVLKLMKEANALVRTAAYKSKIDISNKDIMEAGYEKVKTLVFDAMQKEEPELYEKVSEFLNKKVDVIKDGAS</sequence>